<dbReference type="Proteomes" id="UP000712600">
    <property type="component" value="Unassembled WGS sequence"/>
</dbReference>
<dbReference type="EMBL" id="QGKX02000095">
    <property type="protein sequence ID" value="KAF3574999.1"/>
    <property type="molecule type" value="Genomic_DNA"/>
</dbReference>
<accession>A0A8S9RQ86</accession>
<name>A0A8S9RQ86_BRACR</name>
<comment type="caution">
    <text evidence="1">The sequence shown here is derived from an EMBL/GenBank/DDBJ whole genome shotgun (WGS) entry which is preliminary data.</text>
</comment>
<gene>
    <name evidence="1" type="ORF">F2Q69_00059862</name>
</gene>
<dbReference type="AlphaFoldDB" id="A0A8S9RQ86"/>
<protein>
    <submittedName>
        <fullName evidence="1">Uncharacterized protein</fullName>
    </submittedName>
</protein>
<organism evidence="1 2">
    <name type="scientific">Brassica cretica</name>
    <name type="common">Mustard</name>
    <dbReference type="NCBI Taxonomy" id="69181"/>
    <lineage>
        <taxon>Eukaryota</taxon>
        <taxon>Viridiplantae</taxon>
        <taxon>Streptophyta</taxon>
        <taxon>Embryophyta</taxon>
        <taxon>Tracheophyta</taxon>
        <taxon>Spermatophyta</taxon>
        <taxon>Magnoliopsida</taxon>
        <taxon>eudicotyledons</taxon>
        <taxon>Gunneridae</taxon>
        <taxon>Pentapetalae</taxon>
        <taxon>rosids</taxon>
        <taxon>malvids</taxon>
        <taxon>Brassicales</taxon>
        <taxon>Brassicaceae</taxon>
        <taxon>Brassiceae</taxon>
        <taxon>Brassica</taxon>
    </lineage>
</organism>
<proteinExistence type="predicted"/>
<evidence type="ECO:0000313" key="1">
    <source>
        <dbReference type="EMBL" id="KAF3574999.1"/>
    </source>
</evidence>
<sequence>MSVKLSEETLSVEKPRVSAKQRVDRIAIFSAMSGEPMKLCPIDPWIGDSRDCPSKTHPKPAFFPILSQAALVKQLIRFPGVLASLSCPERSILLEDEGVFQPSQARLQTLDLINERR</sequence>
<evidence type="ECO:0000313" key="2">
    <source>
        <dbReference type="Proteomes" id="UP000712600"/>
    </source>
</evidence>
<reference evidence="1" key="1">
    <citation type="submission" date="2019-12" db="EMBL/GenBank/DDBJ databases">
        <title>Genome sequencing and annotation of Brassica cretica.</title>
        <authorList>
            <person name="Studholme D.J."/>
            <person name="Sarris P."/>
        </authorList>
    </citation>
    <scope>NUCLEOTIDE SEQUENCE</scope>
    <source>
        <strain evidence="1">PFS-109/04</strain>
        <tissue evidence="1">Leaf</tissue>
    </source>
</reference>